<dbReference type="KEGG" id="pno:SNOG_12655"/>
<proteinExistence type="predicted"/>
<gene>
    <name evidence="1" type="ORF">SNOG_12655</name>
</gene>
<evidence type="ECO:0000313" key="1">
    <source>
        <dbReference type="EMBL" id="EAT79953.1"/>
    </source>
</evidence>
<evidence type="ECO:0000313" key="2">
    <source>
        <dbReference type="Proteomes" id="UP000001055"/>
    </source>
</evidence>
<dbReference type="InParanoid" id="Q0U6F9"/>
<organism evidence="1 2">
    <name type="scientific">Phaeosphaeria nodorum (strain SN15 / ATCC MYA-4574 / FGSC 10173)</name>
    <name type="common">Glume blotch fungus</name>
    <name type="synonym">Parastagonospora nodorum</name>
    <dbReference type="NCBI Taxonomy" id="321614"/>
    <lineage>
        <taxon>Eukaryota</taxon>
        <taxon>Fungi</taxon>
        <taxon>Dikarya</taxon>
        <taxon>Ascomycota</taxon>
        <taxon>Pezizomycotina</taxon>
        <taxon>Dothideomycetes</taxon>
        <taxon>Pleosporomycetidae</taxon>
        <taxon>Pleosporales</taxon>
        <taxon>Pleosporineae</taxon>
        <taxon>Phaeosphaeriaceae</taxon>
        <taxon>Parastagonospora</taxon>
    </lineage>
</organism>
<dbReference type="AlphaFoldDB" id="Q0U6F9"/>
<sequence length="108" mass="11664">MAFRAAIFGARQATNQAGMNWQCLAAQRNTWINFDAIIIQALGSSTALKGKVEPERESRMQSVCQAEWHLPFANSKQAALSGPDTSVVLTLATVTVALAPFQLLSLTD</sequence>
<dbReference type="EMBL" id="CH445347">
    <property type="protein sequence ID" value="EAT79953.1"/>
    <property type="molecule type" value="Genomic_DNA"/>
</dbReference>
<dbReference type="GeneID" id="5979787"/>
<name>Q0U6F9_PHANO</name>
<accession>Q0U6F9</accession>
<dbReference type="Proteomes" id="UP000001055">
    <property type="component" value="Unassembled WGS sequence"/>
</dbReference>
<reference evidence="2" key="1">
    <citation type="journal article" date="2007" name="Plant Cell">
        <title>Dothideomycete-plant interactions illuminated by genome sequencing and EST analysis of the wheat pathogen Stagonospora nodorum.</title>
        <authorList>
            <person name="Hane J.K."/>
            <person name="Lowe R.G."/>
            <person name="Solomon P.S."/>
            <person name="Tan K.C."/>
            <person name="Schoch C.L."/>
            <person name="Spatafora J.W."/>
            <person name="Crous P.W."/>
            <person name="Kodira C."/>
            <person name="Birren B.W."/>
            <person name="Galagan J.E."/>
            <person name="Torriani S.F."/>
            <person name="McDonald B.A."/>
            <person name="Oliver R.P."/>
        </authorList>
    </citation>
    <scope>NUCLEOTIDE SEQUENCE [LARGE SCALE GENOMIC DNA]</scope>
    <source>
        <strain evidence="2">SN15 / ATCC MYA-4574 / FGSC 10173</strain>
    </source>
</reference>
<dbReference type="RefSeq" id="XP_001802876.1">
    <property type="nucleotide sequence ID" value="XM_001802824.1"/>
</dbReference>
<protein>
    <submittedName>
        <fullName evidence="1">Uncharacterized protein</fullName>
    </submittedName>
</protein>